<evidence type="ECO:0000259" key="2">
    <source>
        <dbReference type="Pfam" id="PF12770"/>
    </source>
</evidence>
<dbReference type="OrthoDB" id="8253226at2"/>
<dbReference type="KEGG" id="orz:FNH13_10470"/>
<dbReference type="RefSeq" id="WP_143783378.1">
    <property type="nucleotide sequence ID" value="NZ_CP041616.1"/>
</dbReference>
<dbReference type="Proteomes" id="UP000315395">
    <property type="component" value="Chromosome"/>
</dbReference>
<gene>
    <name evidence="3" type="ORF">FNH13_10470</name>
</gene>
<feature type="region of interest" description="Disordered" evidence="1">
    <location>
        <begin position="397"/>
        <end position="492"/>
    </location>
</feature>
<accession>A0A516GAZ4</accession>
<feature type="compositionally biased region" description="Pro residues" evidence="1">
    <location>
        <begin position="475"/>
        <end position="486"/>
    </location>
</feature>
<feature type="compositionally biased region" description="Basic and acidic residues" evidence="1">
    <location>
        <begin position="426"/>
        <end position="465"/>
    </location>
</feature>
<dbReference type="AlphaFoldDB" id="A0A516GAZ4"/>
<protein>
    <submittedName>
        <fullName evidence="3">CHAT domain-containing protein</fullName>
    </submittedName>
</protein>
<feature type="domain" description="CHAT" evidence="2">
    <location>
        <begin position="208"/>
        <end position="333"/>
    </location>
</feature>
<evidence type="ECO:0000313" key="4">
    <source>
        <dbReference type="Proteomes" id="UP000315395"/>
    </source>
</evidence>
<dbReference type="EMBL" id="CP041616">
    <property type="protein sequence ID" value="QDO88701.1"/>
    <property type="molecule type" value="Genomic_DNA"/>
</dbReference>
<sequence length="538" mass="58103">MSRVVFSIVEMPGPDGVCLGIQLKEPPELPRPQPEPLGLAATDPAFQALRGVPPDGAVREAGRLLFDALTQNSPVARQLSAALLVQPPERRPVFVELATTDGENFPWEALCNAEGRFLGLDERWAVGRIVETVIPVDGYWHFEPPLRLAAILSCLGVPAIDEWTALRAAVEATALPLELLVLVSEDTLHAEISQSAPPWVHVEFVPSTVAEMQVRLQQFNPHVLHMFCHGLSTETSPHLQVATRADWLTGESSSLMVEAGDIGGFNPPVDALPWLVVLNSCETASATGVEAAGSVALNLIYTEGIPAVVGMREPVRSDDATLFTKAFYDQLLPEFNALLSTPGVPEQLDWARLLVNAREQLADQYEPLDAQRGTKKEWTLPVVYTRPATFRVQASAAPSVGTEVGPEPQVAGAAESPPALPEDVEPEHVEPEHVEPEHVEPEHVEPEHVESEHVESEHVESEHVEPAAAAQRSATPPPSPPPPGGTPAPVTDQTTRSLVLTVEALTGLRTTVEGTGDTTLLDSIDTHLILVLDELEQR</sequence>
<dbReference type="Pfam" id="PF12770">
    <property type="entry name" value="CHAT"/>
    <property type="match status" value="1"/>
</dbReference>
<evidence type="ECO:0000256" key="1">
    <source>
        <dbReference type="SAM" id="MobiDB-lite"/>
    </source>
</evidence>
<keyword evidence="4" id="KW-1185">Reference proteome</keyword>
<dbReference type="InterPro" id="IPR024983">
    <property type="entry name" value="CHAT_dom"/>
</dbReference>
<evidence type="ECO:0000313" key="3">
    <source>
        <dbReference type="EMBL" id="QDO88701.1"/>
    </source>
</evidence>
<reference evidence="3 4" key="1">
    <citation type="submission" date="2019-07" db="EMBL/GenBank/DDBJ databases">
        <title>complete genome sequencing of Ornithinimicrobium sp. H23M54.</title>
        <authorList>
            <person name="Bae J.-W."/>
            <person name="Lee S.-Y."/>
        </authorList>
    </citation>
    <scope>NUCLEOTIDE SEQUENCE [LARGE SCALE GENOMIC DNA]</scope>
    <source>
        <strain evidence="3 4">H23M54</strain>
    </source>
</reference>
<organism evidence="3 4">
    <name type="scientific">Ornithinimicrobium ciconiae</name>
    <dbReference type="NCBI Taxonomy" id="2594265"/>
    <lineage>
        <taxon>Bacteria</taxon>
        <taxon>Bacillati</taxon>
        <taxon>Actinomycetota</taxon>
        <taxon>Actinomycetes</taxon>
        <taxon>Micrococcales</taxon>
        <taxon>Ornithinimicrobiaceae</taxon>
        <taxon>Ornithinimicrobium</taxon>
    </lineage>
</organism>
<proteinExistence type="predicted"/>
<name>A0A516GAZ4_9MICO</name>